<evidence type="ECO:0000313" key="1">
    <source>
        <dbReference type="EMBL" id="MFC4737607.1"/>
    </source>
</evidence>
<dbReference type="EMBL" id="JBHSGK010000013">
    <property type="protein sequence ID" value="MFC4737607.1"/>
    <property type="molecule type" value="Genomic_DNA"/>
</dbReference>
<sequence length="76" mass="8811">MIPTEFTYIRRAPDWNGGFGLERLLEEDVQFFDNMHSLRQACPAGTVFFICPPMADSEFVEINEHVTRMLDKQFPG</sequence>
<accession>A0ABV9NW42</accession>
<name>A0ABV9NW42_9BACI</name>
<evidence type="ECO:0000313" key="2">
    <source>
        <dbReference type="Proteomes" id="UP001595896"/>
    </source>
</evidence>
<comment type="caution">
    <text evidence="1">The sequence shown here is derived from an EMBL/GenBank/DDBJ whole genome shotgun (WGS) entry which is preliminary data.</text>
</comment>
<organism evidence="1 2">
    <name type="scientific">Bacillus daqingensis</name>
    <dbReference type="NCBI Taxonomy" id="872396"/>
    <lineage>
        <taxon>Bacteria</taxon>
        <taxon>Bacillati</taxon>
        <taxon>Bacillota</taxon>
        <taxon>Bacilli</taxon>
        <taxon>Bacillales</taxon>
        <taxon>Bacillaceae</taxon>
        <taxon>Bacillus</taxon>
    </lineage>
</organism>
<dbReference type="RefSeq" id="WP_377910194.1">
    <property type="nucleotide sequence ID" value="NZ_JBHSGK010000013.1"/>
</dbReference>
<keyword evidence="2" id="KW-1185">Reference proteome</keyword>
<gene>
    <name evidence="1" type="ORF">ACFO4L_13470</name>
</gene>
<reference evidence="2" key="1">
    <citation type="journal article" date="2019" name="Int. J. Syst. Evol. Microbiol.">
        <title>The Global Catalogue of Microorganisms (GCM) 10K type strain sequencing project: providing services to taxonomists for standard genome sequencing and annotation.</title>
        <authorList>
            <consortium name="The Broad Institute Genomics Platform"/>
            <consortium name="The Broad Institute Genome Sequencing Center for Infectious Disease"/>
            <person name="Wu L."/>
            <person name="Ma J."/>
        </authorList>
    </citation>
    <scope>NUCLEOTIDE SEQUENCE [LARGE SCALE GENOMIC DNA]</scope>
    <source>
        <strain evidence="2">JCM 12165</strain>
    </source>
</reference>
<protein>
    <submittedName>
        <fullName evidence="1">Uncharacterized protein</fullName>
    </submittedName>
</protein>
<proteinExistence type="predicted"/>
<dbReference type="Proteomes" id="UP001595896">
    <property type="component" value="Unassembled WGS sequence"/>
</dbReference>